<dbReference type="Proteomes" id="UP000235965">
    <property type="component" value="Unassembled WGS sequence"/>
</dbReference>
<organism evidence="2 3">
    <name type="scientific">Cryptotermes secundus</name>
    <dbReference type="NCBI Taxonomy" id="105785"/>
    <lineage>
        <taxon>Eukaryota</taxon>
        <taxon>Metazoa</taxon>
        <taxon>Ecdysozoa</taxon>
        <taxon>Arthropoda</taxon>
        <taxon>Hexapoda</taxon>
        <taxon>Insecta</taxon>
        <taxon>Pterygota</taxon>
        <taxon>Neoptera</taxon>
        <taxon>Polyneoptera</taxon>
        <taxon>Dictyoptera</taxon>
        <taxon>Blattodea</taxon>
        <taxon>Blattoidea</taxon>
        <taxon>Termitoidae</taxon>
        <taxon>Kalotermitidae</taxon>
        <taxon>Cryptotermitinae</taxon>
        <taxon>Cryptotermes</taxon>
    </lineage>
</organism>
<proteinExistence type="predicted"/>
<accession>A0A2J7R8D0</accession>
<name>A0A2J7R8D0_9NEOP</name>
<sequence>MRSQWQKKKIMRKFLVQKQHLLMKGKKRRREQKMKRKERQNKAQKKKKLRQKIQRKIKKMKIIKLIEVYSNVLNQCKYTECERKNGDRQGNKKKIVQCPNV</sequence>
<comment type="caution">
    <text evidence="2">The sequence shown here is derived from an EMBL/GenBank/DDBJ whole genome shotgun (WGS) entry which is preliminary data.</text>
</comment>
<reference evidence="2 3" key="1">
    <citation type="submission" date="2017-12" db="EMBL/GenBank/DDBJ databases">
        <title>Hemimetabolous genomes reveal molecular basis of termite eusociality.</title>
        <authorList>
            <person name="Harrison M.C."/>
            <person name="Jongepier E."/>
            <person name="Robertson H.M."/>
            <person name="Arning N."/>
            <person name="Bitard-Feildel T."/>
            <person name="Chao H."/>
            <person name="Childers C.P."/>
            <person name="Dinh H."/>
            <person name="Doddapaneni H."/>
            <person name="Dugan S."/>
            <person name="Gowin J."/>
            <person name="Greiner C."/>
            <person name="Han Y."/>
            <person name="Hu H."/>
            <person name="Hughes D.S.T."/>
            <person name="Huylmans A.-K."/>
            <person name="Kemena C."/>
            <person name="Kremer L.P.M."/>
            <person name="Lee S.L."/>
            <person name="Lopez-Ezquerra A."/>
            <person name="Mallet L."/>
            <person name="Monroy-Kuhn J.M."/>
            <person name="Moser A."/>
            <person name="Murali S.C."/>
            <person name="Muzny D.M."/>
            <person name="Otani S."/>
            <person name="Piulachs M.-D."/>
            <person name="Poelchau M."/>
            <person name="Qu J."/>
            <person name="Schaub F."/>
            <person name="Wada-Katsumata A."/>
            <person name="Worley K.C."/>
            <person name="Xie Q."/>
            <person name="Ylla G."/>
            <person name="Poulsen M."/>
            <person name="Gibbs R.A."/>
            <person name="Schal C."/>
            <person name="Richards S."/>
            <person name="Belles X."/>
            <person name="Korb J."/>
            <person name="Bornberg-Bauer E."/>
        </authorList>
    </citation>
    <scope>NUCLEOTIDE SEQUENCE [LARGE SCALE GENOMIC DNA]</scope>
    <source>
        <tissue evidence="2">Whole body</tissue>
    </source>
</reference>
<evidence type="ECO:0000313" key="2">
    <source>
        <dbReference type="EMBL" id="PNF37090.1"/>
    </source>
</evidence>
<protein>
    <submittedName>
        <fullName evidence="2">Uncharacterized protein</fullName>
    </submittedName>
</protein>
<feature type="region of interest" description="Disordered" evidence="1">
    <location>
        <begin position="24"/>
        <end position="54"/>
    </location>
</feature>
<keyword evidence="3" id="KW-1185">Reference proteome</keyword>
<dbReference type="EMBL" id="NEVH01006722">
    <property type="protein sequence ID" value="PNF37090.1"/>
    <property type="molecule type" value="Genomic_DNA"/>
</dbReference>
<evidence type="ECO:0000256" key="1">
    <source>
        <dbReference type="SAM" id="MobiDB-lite"/>
    </source>
</evidence>
<evidence type="ECO:0000313" key="3">
    <source>
        <dbReference type="Proteomes" id="UP000235965"/>
    </source>
</evidence>
<dbReference type="AlphaFoldDB" id="A0A2J7R8D0"/>
<gene>
    <name evidence="2" type="ORF">B7P43_G07429</name>
</gene>